<feature type="domain" description="Protein kinase" evidence="10">
    <location>
        <begin position="241"/>
        <end position="500"/>
    </location>
</feature>
<feature type="compositionally biased region" description="Acidic residues" evidence="9">
    <location>
        <begin position="530"/>
        <end position="539"/>
    </location>
</feature>
<dbReference type="Pfam" id="PF00069">
    <property type="entry name" value="Pkinase"/>
    <property type="match status" value="1"/>
</dbReference>
<evidence type="ECO:0000256" key="1">
    <source>
        <dbReference type="ARBA" id="ARBA00004623"/>
    </source>
</evidence>
<dbReference type="GO" id="GO:0034045">
    <property type="term" value="C:phagophore assembly site membrane"/>
    <property type="evidence" value="ECO:0007669"/>
    <property type="project" value="UniProtKB-SubCell"/>
</dbReference>
<evidence type="ECO:0000256" key="7">
    <source>
        <dbReference type="ARBA" id="ARBA00030237"/>
    </source>
</evidence>
<feature type="binding site" evidence="8">
    <location>
        <position position="270"/>
    </location>
    <ligand>
        <name>ATP</name>
        <dbReference type="ChEBI" id="CHEBI:30616"/>
    </ligand>
</feature>
<proteinExistence type="inferred from homology"/>
<dbReference type="PANTHER" id="PTHR24348">
    <property type="entry name" value="SERINE/THREONINE-PROTEIN KINASE UNC-51-RELATED"/>
    <property type="match status" value="1"/>
</dbReference>
<evidence type="ECO:0000256" key="9">
    <source>
        <dbReference type="SAM" id="MobiDB-lite"/>
    </source>
</evidence>
<evidence type="ECO:0000256" key="3">
    <source>
        <dbReference type="ARBA" id="ARBA00022448"/>
    </source>
</evidence>
<dbReference type="SMART" id="SM00220">
    <property type="entry name" value="S_TKc"/>
    <property type="match status" value="1"/>
</dbReference>
<name>A0AAI8YKW6_9PEZI</name>
<keyword evidence="5 8" id="KW-0067">ATP-binding</keyword>
<organism evidence="11 12">
    <name type="scientific">Anthostomella pinea</name>
    <dbReference type="NCBI Taxonomy" id="933095"/>
    <lineage>
        <taxon>Eukaryota</taxon>
        <taxon>Fungi</taxon>
        <taxon>Dikarya</taxon>
        <taxon>Ascomycota</taxon>
        <taxon>Pezizomycotina</taxon>
        <taxon>Sordariomycetes</taxon>
        <taxon>Xylariomycetidae</taxon>
        <taxon>Xylariales</taxon>
        <taxon>Xylariaceae</taxon>
        <taxon>Anthostomella</taxon>
    </lineage>
</organism>
<keyword evidence="6" id="KW-0072">Autophagy</keyword>
<dbReference type="SUPFAM" id="SSF56112">
    <property type="entry name" value="Protein kinase-like (PK-like)"/>
    <property type="match status" value="1"/>
</dbReference>
<accession>A0AAI8YKW6</accession>
<keyword evidence="3" id="KW-0813">Transport</keyword>
<dbReference type="InterPro" id="IPR017441">
    <property type="entry name" value="Protein_kinase_ATP_BS"/>
</dbReference>
<dbReference type="InterPro" id="IPR045269">
    <property type="entry name" value="Atg1-like"/>
</dbReference>
<protein>
    <recommendedName>
        <fullName evidence="7">Autophagy-related protein 1</fullName>
    </recommendedName>
</protein>
<dbReference type="InterPro" id="IPR008984">
    <property type="entry name" value="SMAD_FHA_dom_sf"/>
</dbReference>
<comment type="caution">
    <text evidence="11">The sequence shown here is derived from an EMBL/GenBank/DDBJ whole genome shotgun (WGS) entry which is preliminary data.</text>
</comment>
<dbReference type="Gene3D" id="1.10.510.10">
    <property type="entry name" value="Transferase(Phosphotransferase) domain 1"/>
    <property type="match status" value="1"/>
</dbReference>
<dbReference type="Proteomes" id="UP001295740">
    <property type="component" value="Unassembled WGS sequence"/>
</dbReference>
<dbReference type="PROSITE" id="PS50011">
    <property type="entry name" value="PROTEIN_KINASE_DOM"/>
    <property type="match status" value="1"/>
</dbReference>
<dbReference type="Gene3D" id="2.60.200.20">
    <property type="match status" value="1"/>
</dbReference>
<evidence type="ECO:0000313" key="11">
    <source>
        <dbReference type="EMBL" id="CAJ2508627.1"/>
    </source>
</evidence>
<dbReference type="PROSITE" id="PS00107">
    <property type="entry name" value="PROTEIN_KINASE_ATP"/>
    <property type="match status" value="1"/>
</dbReference>
<evidence type="ECO:0000313" key="12">
    <source>
        <dbReference type="Proteomes" id="UP001295740"/>
    </source>
</evidence>
<sequence length="691" mass="76539">MPVYDPDAVAYLFPVEGQGRSGAKVAIHSEHNADLMVSARSRDGSPPPPSPQPVQINDRFVREATEQPDESDEIPDEPYLKIPFSKPPKTTSGYVAGCSLNSDLVLPKYKGVSWYHFALTFDNENCLVVRDLNSTVGTRVIYDTEAGERGHGIAWSTCGPALAKGKAPIIKVVGDLQFKLVVPNHDRTSKAYLDNVARFRKGSTTADDLFHDLKLLTRTQTELPTPTGETDTPGVKAPGPMFWKQALGKGVFAVVHYAWDVTTRREYALKEPRKDRGFDKDAWAKEAEMMKDISHDHIVKLKHAVFDDNEPHLYFEFIPKGSLDRYLSVMTTFHSENIAIQLLSGLEYLHTQEIPIVHRDIKPENVLVQTWSSHDVCVKFADFGLSKQASILKTYCGNLAYGAPEVYCLPKDPTYGPLVDIWSLGALIARLECGELPLYPDHYRTSGTLWAEVLVEFVRAHLKHHGTRRLLAFVLECMLVVKPSGRRTAPACHTKALELFGKETRQCDVAISSVESFQTTTDHYAPPLREDDEEAEDENNPSTPKALPADRTPIQQEYGTSLIASLGYDDTGAIDRRLGLVPSDMSEFERSLGVSVETARAAAAAASMVDGDLWSAPVERGKEGGEEGEEEQKISFTESYIVSAILNDLANNVAGNTAVDGGTKDKRTVVEEVLSRKRPKVLEDDKNWGLE</sequence>
<evidence type="ECO:0000256" key="4">
    <source>
        <dbReference type="ARBA" id="ARBA00022741"/>
    </source>
</evidence>
<dbReference type="GO" id="GO:0005524">
    <property type="term" value="F:ATP binding"/>
    <property type="evidence" value="ECO:0007669"/>
    <property type="project" value="UniProtKB-UniRule"/>
</dbReference>
<dbReference type="EMBL" id="CAUWAG010000012">
    <property type="protein sequence ID" value="CAJ2508627.1"/>
    <property type="molecule type" value="Genomic_DNA"/>
</dbReference>
<dbReference type="InterPro" id="IPR008271">
    <property type="entry name" value="Ser/Thr_kinase_AS"/>
</dbReference>
<evidence type="ECO:0000259" key="10">
    <source>
        <dbReference type="PROSITE" id="PS50011"/>
    </source>
</evidence>
<comment type="similarity">
    <text evidence="2">Belongs to the protein kinase superfamily. CAMK Ser/Thr protein kinase family. CHEK2 subfamily.</text>
</comment>
<dbReference type="GO" id="GO:0006914">
    <property type="term" value="P:autophagy"/>
    <property type="evidence" value="ECO:0007669"/>
    <property type="project" value="UniProtKB-KW"/>
</dbReference>
<dbReference type="InterPro" id="IPR000719">
    <property type="entry name" value="Prot_kinase_dom"/>
</dbReference>
<dbReference type="InterPro" id="IPR000253">
    <property type="entry name" value="FHA_dom"/>
</dbReference>
<reference evidence="11" key="1">
    <citation type="submission" date="2023-10" db="EMBL/GenBank/DDBJ databases">
        <authorList>
            <person name="Hackl T."/>
        </authorList>
    </citation>
    <scope>NUCLEOTIDE SEQUENCE</scope>
</reference>
<keyword evidence="4 8" id="KW-0547">Nucleotide-binding</keyword>
<evidence type="ECO:0000256" key="5">
    <source>
        <dbReference type="ARBA" id="ARBA00022840"/>
    </source>
</evidence>
<evidence type="ECO:0000256" key="2">
    <source>
        <dbReference type="ARBA" id="ARBA00005575"/>
    </source>
</evidence>
<dbReference type="GO" id="GO:0010506">
    <property type="term" value="P:regulation of autophagy"/>
    <property type="evidence" value="ECO:0007669"/>
    <property type="project" value="InterPro"/>
</dbReference>
<comment type="subcellular location">
    <subcellularLocation>
        <location evidence="1">Preautophagosomal structure membrane</location>
        <topology evidence="1">Peripheral membrane protein</topology>
    </subcellularLocation>
</comment>
<dbReference type="GO" id="GO:0004674">
    <property type="term" value="F:protein serine/threonine kinase activity"/>
    <property type="evidence" value="ECO:0007669"/>
    <property type="project" value="InterPro"/>
</dbReference>
<dbReference type="AlphaFoldDB" id="A0AAI8YKW6"/>
<gene>
    <name evidence="11" type="ORF">KHLLAP_LOCUS9095</name>
</gene>
<feature type="region of interest" description="Disordered" evidence="9">
    <location>
        <begin position="34"/>
        <end position="57"/>
    </location>
</feature>
<evidence type="ECO:0000256" key="6">
    <source>
        <dbReference type="ARBA" id="ARBA00023006"/>
    </source>
</evidence>
<evidence type="ECO:0000256" key="8">
    <source>
        <dbReference type="PROSITE-ProRule" id="PRU10141"/>
    </source>
</evidence>
<dbReference type="InterPro" id="IPR011009">
    <property type="entry name" value="Kinase-like_dom_sf"/>
</dbReference>
<dbReference type="SUPFAM" id="SSF49879">
    <property type="entry name" value="SMAD/FHA domain"/>
    <property type="match status" value="1"/>
</dbReference>
<feature type="region of interest" description="Disordered" evidence="9">
    <location>
        <begin position="521"/>
        <end position="550"/>
    </location>
</feature>
<dbReference type="Pfam" id="PF00498">
    <property type="entry name" value="FHA"/>
    <property type="match status" value="1"/>
</dbReference>
<dbReference type="PROSITE" id="PS00108">
    <property type="entry name" value="PROTEIN_KINASE_ST"/>
    <property type="match status" value="1"/>
</dbReference>
<dbReference type="CDD" id="cd00180">
    <property type="entry name" value="PKc"/>
    <property type="match status" value="1"/>
</dbReference>
<keyword evidence="12" id="KW-1185">Reference proteome</keyword>